<gene>
    <name evidence="6" type="ORF">AAFC00_001730</name>
</gene>
<comment type="caution">
    <text evidence="6">The sequence shown here is derived from an EMBL/GenBank/DDBJ whole genome shotgun (WGS) entry which is preliminary data.</text>
</comment>
<evidence type="ECO:0000313" key="6">
    <source>
        <dbReference type="EMBL" id="KAL1311619.1"/>
    </source>
</evidence>
<feature type="compositionally biased region" description="Basic and acidic residues" evidence="5">
    <location>
        <begin position="143"/>
        <end position="162"/>
    </location>
</feature>
<dbReference type="PANTHER" id="PTHR31250:SF27">
    <property type="entry name" value="IQ DOMAIN-CONTAINING PROTEIN IQM5"/>
    <property type="match status" value="1"/>
</dbReference>
<name>A0ABR3PR14_9PEZI</name>
<organism evidence="6 7">
    <name type="scientific">Neodothiora populina</name>
    <dbReference type="NCBI Taxonomy" id="2781224"/>
    <lineage>
        <taxon>Eukaryota</taxon>
        <taxon>Fungi</taxon>
        <taxon>Dikarya</taxon>
        <taxon>Ascomycota</taxon>
        <taxon>Pezizomycotina</taxon>
        <taxon>Dothideomycetes</taxon>
        <taxon>Dothideomycetidae</taxon>
        <taxon>Dothideales</taxon>
        <taxon>Dothioraceae</taxon>
        <taxon>Neodothiora</taxon>
    </lineage>
</organism>
<feature type="region of interest" description="Disordered" evidence="5">
    <location>
        <begin position="110"/>
        <end position="176"/>
    </location>
</feature>
<keyword evidence="7" id="KW-1185">Reference proteome</keyword>
<evidence type="ECO:0000256" key="3">
    <source>
        <dbReference type="ARBA" id="ARBA00022490"/>
    </source>
</evidence>
<evidence type="ECO:0000256" key="5">
    <source>
        <dbReference type="SAM" id="MobiDB-lite"/>
    </source>
</evidence>
<sequence>MGIEYFLEMVDHHHRYGSNLRAYHQAWKDSDTKENFFYWLDYGEGRGVDLENRPRKRLDEEKVRYLNKEERKMYLVNFDQQGLLRWAKNGELIDTSAQYRDSLMGIVPISDTSTPTWRDTSGQSKTTVFSDNGSSTSISSVGTKDDLERAEKPTERPNDDTLVRSNANPDSPPQQTKKKNIWIYVADTSFRMYVGIKQKGAFQHSSMLSGAAAGACGQLRVKQGQLRRIEALSGHYSPPLQSYREFVHHLKDEAVDLSHVNITRSYAVLLGVEGYTGVKTKLGKGKQYVHDVLNPKEAKERQADQQDRSSSAQKETAFLEAQAAEVEKTKRRTSLTTRLKQKLHVNGG</sequence>
<feature type="compositionally biased region" description="Basic and acidic residues" evidence="5">
    <location>
        <begin position="295"/>
        <end position="307"/>
    </location>
</feature>
<feature type="compositionally biased region" description="Polar residues" evidence="5">
    <location>
        <begin position="110"/>
        <end position="142"/>
    </location>
</feature>
<dbReference type="InterPro" id="IPR044159">
    <property type="entry name" value="IQM"/>
</dbReference>
<dbReference type="PANTHER" id="PTHR31250">
    <property type="entry name" value="IQ DOMAIN-CONTAINING PROTEIN IQM3"/>
    <property type="match status" value="1"/>
</dbReference>
<evidence type="ECO:0008006" key="8">
    <source>
        <dbReference type="Google" id="ProtNLM"/>
    </source>
</evidence>
<dbReference type="EMBL" id="JBFMKM010000001">
    <property type="protein sequence ID" value="KAL1311619.1"/>
    <property type="molecule type" value="Genomic_DNA"/>
</dbReference>
<evidence type="ECO:0000313" key="7">
    <source>
        <dbReference type="Proteomes" id="UP001562354"/>
    </source>
</evidence>
<feature type="compositionally biased region" description="Polar residues" evidence="5">
    <location>
        <begin position="163"/>
        <end position="175"/>
    </location>
</feature>
<dbReference type="Proteomes" id="UP001562354">
    <property type="component" value="Unassembled WGS sequence"/>
</dbReference>
<reference evidence="6 7" key="1">
    <citation type="submission" date="2024-07" db="EMBL/GenBank/DDBJ databases">
        <title>Draft sequence of the Neodothiora populina.</title>
        <authorList>
            <person name="Drown D.D."/>
            <person name="Schuette U.S."/>
            <person name="Buechlein A.B."/>
            <person name="Rusch D.R."/>
            <person name="Winton L.W."/>
            <person name="Adams G.A."/>
        </authorList>
    </citation>
    <scope>NUCLEOTIDE SEQUENCE [LARGE SCALE GENOMIC DNA]</scope>
    <source>
        <strain evidence="6 7">CPC 39397</strain>
    </source>
</reference>
<comment type="subcellular location">
    <subcellularLocation>
        <location evidence="2">Cytoplasm</location>
    </subcellularLocation>
    <subcellularLocation>
        <location evidence="1">Nucleus</location>
    </subcellularLocation>
</comment>
<dbReference type="GeneID" id="95975433"/>
<dbReference type="RefSeq" id="XP_069204468.1">
    <property type="nucleotide sequence ID" value="XM_069340955.1"/>
</dbReference>
<evidence type="ECO:0000256" key="1">
    <source>
        <dbReference type="ARBA" id="ARBA00004123"/>
    </source>
</evidence>
<accession>A0ABR3PR14</accession>
<feature type="region of interest" description="Disordered" evidence="5">
    <location>
        <begin position="295"/>
        <end position="348"/>
    </location>
</feature>
<keyword evidence="3" id="KW-0963">Cytoplasm</keyword>
<feature type="compositionally biased region" description="Basic residues" evidence="5">
    <location>
        <begin position="329"/>
        <end position="348"/>
    </location>
</feature>
<protein>
    <recommendedName>
        <fullName evidence="8">IQ calmodulin-binding motif protein</fullName>
    </recommendedName>
</protein>
<keyword evidence="4" id="KW-0539">Nucleus</keyword>
<evidence type="ECO:0000256" key="4">
    <source>
        <dbReference type="ARBA" id="ARBA00023242"/>
    </source>
</evidence>
<evidence type="ECO:0000256" key="2">
    <source>
        <dbReference type="ARBA" id="ARBA00004496"/>
    </source>
</evidence>
<proteinExistence type="predicted"/>